<sequence length="304" mass="35217">MCKLEDVDNNNPGKQITLLNILIYAVDEYGISHLLESQTLDELKTNSSNTEEKMNEENISKSMEVILNQIDNNLSLTHEDLTPNSSTFHSTEYLSTQPFSILDLQENDLSSLCLFNNNTIPTTILSPPLQLSDHLASQYQIDSLINSNHNVSKIKKKKKLRYLSRRLNNFKKQLKTYLKKKKKKQQQDQCDSDKISNIIIHHQQTQQIEPIPNQDLTMNDFQLLPDLSKRKYIYKDVVSSTNNNQINWQMFQCTQQASSISYYDQSVTNGDRIYHPFHSISIPDIRVGLSRHHSIKQLHKIIVD</sequence>
<dbReference type="AlphaFoldDB" id="A0A815QZB2"/>
<organism evidence="1 2">
    <name type="scientific">Adineta steineri</name>
    <dbReference type="NCBI Taxonomy" id="433720"/>
    <lineage>
        <taxon>Eukaryota</taxon>
        <taxon>Metazoa</taxon>
        <taxon>Spiralia</taxon>
        <taxon>Gnathifera</taxon>
        <taxon>Rotifera</taxon>
        <taxon>Eurotatoria</taxon>
        <taxon>Bdelloidea</taxon>
        <taxon>Adinetida</taxon>
        <taxon>Adinetidae</taxon>
        <taxon>Adineta</taxon>
    </lineage>
</organism>
<evidence type="ECO:0000313" key="2">
    <source>
        <dbReference type="Proteomes" id="UP000663860"/>
    </source>
</evidence>
<proteinExistence type="predicted"/>
<name>A0A815QZB2_9BILA</name>
<reference evidence="1" key="1">
    <citation type="submission" date="2021-02" db="EMBL/GenBank/DDBJ databases">
        <authorList>
            <person name="Nowell W R."/>
        </authorList>
    </citation>
    <scope>NUCLEOTIDE SEQUENCE</scope>
</reference>
<comment type="caution">
    <text evidence="1">The sequence shown here is derived from an EMBL/GenBank/DDBJ whole genome shotgun (WGS) entry which is preliminary data.</text>
</comment>
<dbReference type="Proteomes" id="UP000663860">
    <property type="component" value="Unassembled WGS sequence"/>
</dbReference>
<gene>
    <name evidence="1" type="ORF">IZO911_LOCUS43403</name>
</gene>
<evidence type="ECO:0000313" key="1">
    <source>
        <dbReference type="EMBL" id="CAF1469985.1"/>
    </source>
</evidence>
<accession>A0A815QZB2</accession>
<dbReference type="EMBL" id="CAJNOE010002145">
    <property type="protein sequence ID" value="CAF1469985.1"/>
    <property type="molecule type" value="Genomic_DNA"/>
</dbReference>
<protein>
    <submittedName>
        <fullName evidence="1">Uncharacterized protein</fullName>
    </submittedName>
</protein>